<feature type="domain" description="Fibronectin type-III" evidence="3">
    <location>
        <begin position="374"/>
        <end position="462"/>
    </location>
</feature>
<dbReference type="PRINTS" id="PR00633">
    <property type="entry name" value="RCCNDNSATION"/>
</dbReference>
<dbReference type="SUPFAM" id="SSF50985">
    <property type="entry name" value="RCC1/BLIP-II"/>
    <property type="match status" value="1"/>
</dbReference>
<dbReference type="Pfam" id="PF05593">
    <property type="entry name" value="RHS_repeat"/>
    <property type="match status" value="1"/>
</dbReference>
<dbReference type="Gene3D" id="2.130.10.30">
    <property type="entry name" value="Regulator of chromosome condensation 1/beta-lactamase-inhibitor protein II"/>
    <property type="match status" value="2"/>
</dbReference>
<proteinExistence type="predicted"/>
<sequence>MSKQFLFWNKINVILIVFLSCVLSEDTSLFAAESKNDQIIKKISIGNNHLLMLDEEGSIWSAGSGMFGEFSPMMNKVVENNPLATNIMAISAGEVHSLALTSEGSILEWGYDSRPTQIISNLKKVVDIAAGYEMNLALAENGDLWSWGTFSNIEPLGQLASVKLADVVDIAVNTDAAYAVRKDGTLWAWGDDNSSYQLGSRDIDPYTSNIPRKISIPKGITKVFAGKGYAMAIDIDQNVWAWGRNDFGQLGDGTLIDQYIPQKVKSLNSITQLALGDTYVLALEDSGTVLSWGDNTYGTLGDGTTTDQLKPTILSGLSNIKYIEAGNSTSMAVSNSNQAYIWGNNLLERFPKALEKPKLIEVTVLKGKEESIEAPTGLNLKALSSSSVRLMWNKPKTPSTGLGGFIVYQNGLKIAETNDETFIIKGLNPNEEYKFIVKATNSNKKKFSKNSETVTKKPVKKEKSSYVYNSSGQLKSIMYESGKIVNYEYDKNGNLKKTTVVNP</sequence>
<evidence type="ECO:0000256" key="2">
    <source>
        <dbReference type="ARBA" id="ARBA00022737"/>
    </source>
</evidence>
<dbReference type="InterPro" id="IPR000408">
    <property type="entry name" value="Reg_chr_condens"/>
</dbReference>
<evidence type="ECO:0000313" key="5">
    <source>
        <dbReference type="Proteomes" id="UP001364764"/>
    </source>
</evidence>
<dbReference type="PANTHER" id="PTHR45982">
    <property type="entry name" value="REGULATOR OF CHROMOSOME CONDENSATION"/>
    <property type="match status" value="1"/>
</dbReference>
<dbReference type="InterPro" id="IPR058923">
    <property type="entry name" value="RCC1-like_dom"/>
</dbReference>
<dbReference type="Proteomes" id="UP001364764">
    <property type="component" value="Plasmid pY5S7-1"/>
</dbReference>
<dbReference type="PROSITE" id="PS50853">
    <property type="entry name" value="FN3"/>
    <property type="match status" value="1"/>
</dbReference>
<dbReference type="SUPFAM" id="SSF49265">
    <property type="entry name" value="Fibronectin type III"/>
    <property type="match status" value="1"/>
</dbReference>
<dbReference type="SMART" id="SM00060">
    <property type="entry name" value="FN3"/>
    <property type="match status" value="1"/>
</dbReference>
<dbReference type="InterPro" id="IPR051553">
    <property type="entry name" value="Ran_GTPase-activating"/>
</dbReference>
<dbReference type="InterPro" id="IPR009091">
    <property type="entry name" value="RCC1/BLIP-II"/>
</dbReference>
<dbReference type="CDD" id="cd00063">
    <property type="entry name" value="FN3"/>
    <property type="match status" value="1"/>
</dbReference>
<dbReference type="EMBL" id="CP145893">
    <property type="protein sequence ID" value="WWP24008.1"/>
    <property type="molecule type" value="Genomic_DNA"/>
</dbReference>
<dbReference type="PROSITE" id="PS51257">
    <property type="entry name" value="PROKAR_LIPOPROTEIN"/>
    <property type="match status" value="1"/>
</dbReference>
<dbReference type="Gene3D" id="2.60.40.10">
    <property type="entry name" value="Immunoglobulins"/>
    <property type="match status" value="1"/>
</dbReference>
<dbReference type="Pfam" id="PF00041">
    <property type="entry name" value="fn3"/>
    <property type="match status" value="1"/>
</dbReference>
<dbReference type="GeneID" id="93479915"/>
<dbReference type="InterPro" id="IPR031325">
    <property type="entry name" value="RHS_repeat"/>
</dbReference>
<dbReference type="Pfam" id="PF25390">
    <property type="entry name" value="WD40_RLD"/>
    <property type="match status" value="1"/>
</dbReference>
<dbReference type="RefSeq" id="WP_165789982.1">
    <property type="nucleotide sequence ID" value="NZ_CP145893.1"/>
</dbReference>
<evidence type="ECO:0000259" key="3">
    <source>
        <dbReference type="PROSITE" id="PS50853"/>
    </source>
</evidence>
<gene>
    <name evidence="4" type="ORF">V6668_30580</name>
</gene>
<dbReference type="InterPro" id="IPR036116">
    <property type="entry name" value="FN3_sf"/>
</dbReference>
<organism evidence="4 5">
    <name type="scientific">Paenibacillus amylolyticus</name>
    <dbReference type="NCBI Taxonomy" id="1451"/>
    <lineage>
        <taxon>Bacteria</taxon>
        <taxon>Bacillati</taxon>
        <taxon>Bacillota</taxon>
        <taxon>Bacilli</taxon>
        <taxon>Bacillales</taxon>
        <taxon>Paenibacillaceae</taxon>
        <taxon>Paenibacillus</taxon>
    </lineage>
</organism>
<dbReference type="PROSITE" id="PS50012">
    <property type="entry name" value="RCC1_3"/>
    <property type="match status" value="5"/>
</dbReference>
<keyword evidence="4" id="KW-0614">Plasmid</keyword>
<evidence type="ECO:0000256" key="1">
    <source>
        <dbReference type="ARBA" id="ARBA00022658"/>
    </source>
</evidence>
<accession>A0ABD8B2X0</accession>
<keyword evidence="2" id="KW-0677">Repeat</keyword>
<reference evidence="4 5" key="1">
    <citation type="submission" date="2024-02" db="EMBL/GenBank/DDBJ databases">
        <title>Complete sequences of two Paenibacillus sp. strains and one Lysinibacillus strain isolated from the environment on STAA medium highlight biotechnological potential.</title>
        <authorList>
            <person name="Attere S.A."/>
            <person name="Piche L.C."/>
            <person name="Intertaglia L."/>
            <person name="Lami R."/>
            <person name="Charette S.J."/>
            <person name="Vincent A.T."/>
        </authorList>
    </citation>
    <scope>NUCLEOTIDE SEQUENCE [LARGE SCALE GENOMIC DNA]</scope>
    <source>
        <strain evidence="4 5">Y5S-7</strain>
        <plasmid evidence="4 5">pY5S7-1</plasmid>
    </source>
</reference>
<dbReference type="PANTHER" id="PTHR45982:SF1">
    <property type="entry name" value="REGULATOR OF CHROMOSOME CONDENSATION"/>
    <property type="match status" value="1"/>
</dbReference>
<dbReference type="InterPro" id="IPR003961">
    <property type="entry name" value="FN3_dom"/>
</dbReference>
<evidence type="ECO:0000313" key="4">
    <source>
        <dbReference type="EMBL" id="WWP24008.1"/>
    </source>
</evidence>
<protein>
    <submittedName>
        <fullName evidence="4">Fibronectin type III domain-containing protein</fullName>
    </submittedName>
</protein>
<dbReference type="InterPro" id="IPR013783">
    <property type="entry name" value="Ig-like_fold"/>
</dbReference>
<name>A0ABD8B2X0_PAEAM</name>
<dbReference type="AlphaFoldDB" id="A0ABD8B2X0"/>
<geneLocation type="plasmid" evidence="4 5">
    <name>pY5S7-1</name>
</geneLocation>
<keyword evidence="1" id="KW-0344">Guanine-nucleotide releasing factor</keyword>